<dbReference type="KEGG" id="asl:Aeqsu_2164"/>
<dbReference type="eggNOG" id="COG4704">
    <property type="taxonomic scope" value="Bacteria"/>
</dbReference>
<feature type="signal peptide" evidence="1">
    <location>
        <begin position="1"/>
        <end position="19"/>
    </location>
</feature>
<dbReference type="Pfam" id="PF09912">
    <property type="entry name" value="DUF2141"/>
    <property type="match status" value="1"/>
</dbReference>
<organism evidence="2 3">
    <name type="scientific">Aequorivita sublithincola (strain DSM 14238 / LMG 21431 / ACAM 643 / 9-3)</name>
    <dbReference type="NCBI Taxonomy" id="746697"/>
    <lineage>
        <taxon>Bacteria</taxon>
        <taxon>Pseudomonadati</taxon>
        <taxon>Bacteroidota</taxon>
        <taxon>Flavobacteriia</taxon>
        <taxon>Flavobacteriales</taxon>
        <taxon>Flavobacteriaceae</taxon>
        <taxon>Aequorivita</taxon>
    </lineage>
</organism>
<evidence type="ECO:0000313" key="3">
    <source>
        <dbReference type="Proteomes" id="UP000006049"/>
    </source>
</evidence>
<dbReference type="Proteomes" id="UP000006049">
    <property type="component" value="Chromosome"/>
</dbReference>
<name>I3YXA6_AEQSU</name>
<dbReference type="STRING" id="746697.Aeqsu_2164"/>
<protein>
    <recommendedName>
        <fullName evidence="4">DUF2141 domain-containing protein</fullName>
    </recommendedName>
</protein>
<dbReference type="HOGENOM" id="CLU_125018_2_1_10"/>
<gene>
    <name evidence="2" type="ordered locus">Aeqsu_2164</name>
</gene>
<evidence type="ECO:0000313" key="2">
    <source>
        <dbReference type="EMBL" id="AFL81624.1"/>
    </source>
</evidence>
<dbReference type="PATRIC" id="fig|746697.3.peg.2198"/>
<dbReference type="InterPro" id="IPR018673">
    <property type="entry name" value="DUF2141"/>
</dbReference>
<evidence type="ECO:0000256" key="1">
    <source>
        <dbReference type="SAM" id="SignalP"/>
    </source>
</evidence>
<dbReference type="RefSeq" id="WP_014782877.1">
    <property type="nucleotide sequence ID" value="NC_018013.1"/>
</dbReference>
<accession>I3YXA6</accession>
<keyword evidence="3" id="KW-1185">Reference proteome</keyword>
<dbReference type="EMBL" id="CP003280">
    <property type="protein sequence ID" value="AFL81624.1"/>
    <property type="molecule type" value="Genomic_DNA"/>
</dbReference>
<proteinExistence type="predicted"/>
<dbReference type="OrthoDB" id="9788332at2"/>
<feature type="chain" id="PRO_5003684032" description="DUF2141 domain-containing protein" evidence="1">
    <location>
        <begin position="20"/>
        <end position="143"/>
    </location>
</feature>
<reference evidence="2 3" key="1">
    <citation type="submission" date="2012-06" db="EMBL/GenBank/DDBJ databases">
        <title>The complete genome of Aequorivita sublithincola DSM 14238.</title>
        <authorList>
            <consortium name="US DOE Joint Genome Institute (JGI-PGF)"/>
            <person name="Lucas S."/>
            <person name="Copeland A."/>
            <person name="Lapidus A."/>
            <person name="Goodwin L."/>
            <person name="Pitluck S."/>
            <person name="Peters L."/>
            <person name="Munk A.C.C."/>
            <person name="Kyrpides N."/>
            <person name="Mavromatis K."/>
            <person name="Pagani I."/>
            <person name="Ivanova N."/>
            <person name="Ovchinnikova G."/>
            <person name="Zeytun A."/>
            <person name="Detter J.C."/>
            <person name="Han C."/>
            <person name="Land M."/>
            <person name="Hauser L."/>
            <person name="Markowitz V."/>
            <person name="Cheng J.-F."/>
            <person name="Hugenholtz P."/>
            <person name="Woyke T."/>
            <person name="Wu D."/>
            <person name="Tindall B."/>
            <person name="Faehnrich R."/>
            <person name="Brambilla E."/>
            <person name="Klenk H.-P."/>
            <person name="Eisen J.A."/>
        </authorList>
    </citation>
    <scope>NUCLEOTIDE SEQUENCE [LARGE SCALE GENOMIC DNA]</scope>
    <source>
        <strain evidence="3">DSM 14238 / LMG 21431 / ACAM 643 / 9-3</strain>
    </source>
</reference>
<dbReference type="AlphaFoldDB" id="I3YXA6"/>
<evidence type="ECO:0008006" key="4">
    <source>
        <dbReference type="Google" id="ProtNLM"/>
    </source>
</evidence>
<keyword evidence="1" id="KW-0732">Signal</keyword>
<sequence>MKTIIAVIGLVFFTHFMNAQDDAISVAEGTTITVTVPVSSSEGNILIGLYTEDTFLKTAPFMRASAEIVDGKATATFKNVAAGTYGISLFQDKNSNKQMDFDANGMPLEPYGVSNNIMSYGPPQWSDAKFEVGNEPVEMEIRM</sequence>